<dbReference type="Gene3D" id="3.40.50.1170">
    <property type="entry name" value="L-asparaginase, N-terminal domain"/>
    <property type="match status" value="1"/>
</dbReference>
<dbReference type="InterPro" id="IPR037152">
    <property type="entry name" value="L-asparaginase_N_sf"/>
</dbReference>
<evidence type="ECO:0000256" key="1">
    <source>
        <dbReference type="PIRSR" id="PIRSR001220-1"/>
    </source>
</evidence>
<keyword evidence="6" id="KW-0378">Hydrolase</keyword>
<dbReference type="Proteomes" id="UP000266895">
    <property type="component" value="Chromosome"/>
</dbReference>
<dbReference type="InterPro" id="IPR006034">
    <property type="entry name" value="Asparaginase/glutaminase-like"/>
</dbReference>
<dbReference type="CDD" id="cd08963">
    <property type="entry name" value="L-asparaginase_I"/>
    <property type="match status" value="1"/>
</dbReference>
<dbReference type="Gene3D" id="3.40.50.40">
    <property type="match status" value="1"/>
</dbReference>
<gene>
    <name evidence="6" type="primary">ansA</name>
    <name evidence="6" type="ORF">NCTC11636_01941</name>
</gene>
<dbReference type="PROSITE" id="PS00917">
    <property type="entry name" value="ASN_GLN_ASE_2"/>
    <property type="match status" value="1"/>
</dbReference>
<dbReference type="PIRSF" id="PIRSF500176">
    <property type="entry name" value="L_ASNase"/>
    <property type="match status" value="1"/>
</dbReference>
<dbReference type="GO" id="GO:0004067">
    <property type="term" value="F:asparaginase activity"/>
    <property type="evidence" value="ECO:0007669"/>
    <property type="project" value="UniProtKB-UniRule"/>
</dbReference>
<dbReference type="InterPro" id="IPR027473">
    <property type="entry name" value="L-asparaginase_C"/>
</dbReference>
<dbReference type="EMBL" id="LR134350">
    <property type="protein sequence ID" value="VEG29226.1"/>
    <property type="molecule type" value="Genomic_DNA"/>
</dbReference>
<dbReference type="SMART" id="SM00870">
    <property type="entry name" value="Asparaginase"/>
    <property type="match status" value="1"/>
</dbReference>
<dbReference type="GO" id="GO:0005829">
    <property type="term" value="C:cytosol"/>
    <property type="evidence" value="ECO:0007669"/>
    <property type="project" value="TreeGrafter"/>
</dbReference>
<protein>
    <submittedName>
        <fullName evidence="6">L-asparaginase 1</fullName>
        <ecNumber evidence="6">3.5.1.1</ecNumber>
    </submittedName>
</protein>
<dbReference type="RefSeq" id="WP_126382932.1">
    <property type="nucleotide sequence ID" value="NZ_LR134350.1"/>
</dbReference>
<evidence type="ECO:0000259" key="5">
    <source>
        <dbReference type="Pfam" id="PF17763"/>
    </source>
</evidence>
<evidence type="ECO:0000313" key="6">
    <source>
        <dbReference type="EMBL" id="VEG29226.1"/>
    </source>
</evidence>
<dbReference type="Pfam" id="PF17763">
    <property type="entry name" value="Asparaginase_C"/>
    <property type="match status" value="1"/>
</dbReference>
<feature type="domain" description="Asparaginase/glutaminase C-terminal" evidence="5">
    <location>
        <begin position="206"/>
        <end position="320"/>
    </location>
</feature>
<keyword evidence="7" id="KW-1185">Reference proteome</keyword>
<dbReference type="AlphaFoldDB" id="A0A3S4RGG2"/>
<evidence type="ECO:0000256" key="3">
    <source>
        <dbReference type="PROSITE-ProRule" id="PRU10100"/>
    </source>
</evidence>
<dbReference type="InterPro" id="IPR040919">
    <property type="entry name" value="Asparaginase_C"/>
</dbReference>
<evidence type="ECO:0000259" key="4">
    <source>
        <dbReference type="Pfam" id="PF00710"/>
    </source>
</evidence>
<dbReference type="PANTHER" id="PTHR11707">
    <property type="entry name" value="L-ASPARAGINASE"/>
    <property type="match status" value="1"/>
</dbReference>
<dbReference type="InterPro" id="IPR027474">
    <property type="entry name" value="L-asparaginase_N"/>
</dbReference>
<dbReference type="EC" id="3.5.1.1" evidence="6"/>
<dbReference type="SFLD" id="SFLDS00057">
    <property type="entry name" value="Glutaminase/Asparaginase"/>
    <property type="match status" value="1"/>
</dbReference>
<reference evidence="6 7" key="1">
    <citation type="submission" date="2018-12" db="EMBL/GenBank/DDBJ databases">
        <authorList>
            <consortium name="Pathogen Informatics"/>
        </authorList>
    </citation>
    <scope>NUCLEOTIDE SEQUENCE [LARGE SCALE GENOMIC DNA]</scope>
    <source>
        <strain evidence="6 7">NCTC11636</strain>
    </source>
</reference>
<organism evidence="6 7">
    <name type="scientific">Actinomyces howellii</name>
    <dbReference type="NCBI Taxonomy" id="52771"/>
    <lineage>
        <taxon>Bacteria</taxon>
        <taxon>Bacillati</taxon>
        <taxon>Actinomycetota</taxon>
        <taxon>Actinomycetes</taxon>
        <taxon>Actinomycetales</taxon>
        <taxon>Actinomycetaceae</taxon>
        <taxon>Actinomyces</taxon>
    </lineage>
</organism>
<dbReference type="InterPro" id="IPR027475">
    <property type="entry name" value="Asparaginase/glutaminase_AS2"/>
</dbReference>
<dbReference type="OrthoDB" id="9788068at2"/>
<evidence type="ECO:0000256" key="2">
    <source>
        <dbReference type="PIRSR" id="PIRSR001220-2"/>
    </source>
</evidence>
<sequence length="336" mass="34403">MRVHLTYAGGTIGMVSSPRGLVPGADLHGWLTGVLPGAGGQGDPLEVTVTSLDPLIDSSNATPESWQAIIEDLRSRTEAQAFVVLHGTDTMAYTTAALSYALTDLAAPVVVTGSQLPLGVVGSDAAGNVTGALCAATSGRMRGVGLFFGQRLLAGNRATKTSSWAFEGFTSPCAPPLATAGAPWMWATAPQPGEGWQGPEPYRRHDVVVLDLAPGISTERLRSLLSPAPEAVVLRAFGVGNVPSAEPGLTDVLGSLVEAGTAVVVASQCQQAQVLLGHYEAGDALARLGAVGSADMTLEATYAKVQFLLSQGLHGQELASWVGRSIAGELSPSAAP</sequence>
<dbReference type="PRINTS" id="PR00139">
    <property type="entry name" value="ASNGLNASE"/>
</dbReference>
<dbReference type="KEGG" id="ahw:NCTC11636_01941"/>
<feature type="domain" description="L-asparaginase N-terminal" evidence="4">
    <location>
        <begin position="2"/>
        <end position="180"/>
    </location>
</feature>
<dbReference type="PIRSF" id="PIRSF001220">
    <property type="entry name" value="L-ASNase_gatD"/>
    <property type="match status" value="1"/>
</dbReference>
<name>A0A3S4RGG2_9ACTO</name>
<dbReference type="PANTHER" id="PTHR11707:SF28">
    <property type="entry name" value="60 KDA LYSOPHOSPHOLIPASE"/>
    <property type="match status" value="1"/>
</dbReference>
<evidence type="ECO:0000313" key="7">
    <source>
        <dbReference type="Proteomes" id="UP000266895"/>
    </source>
</evidence>
<feature type="binding site" evidence="2">
    <location>
        <position position="58"/>
    </location>
    <ligand>
        <name>substrate</name>
    </ligand>
</feature>
<dbReference type="InterPro" id="IPR036152">
    <property type="entry name" value="Asp/glu_Ase-like_sf"/>
</dbReference>
<feature type="active site" evidence="3">
    <location>
        <position position="88"/>
    </location>
</feature>
<dbReference type="InterPro" id="IPR041725">
    <property type="entry name" value="L-asparaginase_I"/>
</dbReference>
<proteinExistence type="predicted"/>
<accession>A0A3S4RGG2</accession>
<feature type="binding site" evidence="2">
    <location>
        <begin position="88"/>
        <end position="89"/>
    </location>
    <ligand>
        <name>substrate</name>
    </ligand>
</feature>
<dbReference type="PROSITE" id="PS51732">
    <property type="entry name" value="ASN_GLN_ASE_3"/>
    <property type="match status" value="1"/>
</dbReference>
<dbReference type="SUPFAM" id="SSF53774">
    <property type="entry name" value="Glutaminase/Asparaginase"/>
    <property type="match status" value="1"/>
</dbReference>
<dbReference type="Pfam" id="PF00710">
    <property type="entry name" value="Asparaginase"/>
    <property type="match status" value="1"/>
</dbReference>
<feature type="active site" description="O-isoaspartyl threonine intermediate" evidence="1">
    <location>
        <position position="11"/>
    </location>
</feature>